<protein>
    <submittedName>
        <fullName evidence="5">Pyridoxal-phosphate dependent enzyme</fullName>
    </submittedName>
</protein>
<keyword evidence="2" id="KW-0663">Pyridoxal phosphate</keyword>
<dbReference type="InterPro" id="IPR001926">
    <property type="entry name" value="TrpB-like_PALP"/>
</dbReference>
<gene>
    <name evidence="5" type="ORF">DUE52_06830</name>
</gene>
<sequence length="367" mass="38826">MSHRVLNTIWKYQNQLPTVAPQHRVLLGEGQTPLVRSRSIGASLGLNNLYFKLENLNPTGSYKDRFAAVLVSELNAKGQKVCIATSSGNTGAALSAYCAAAGIQCILVVVDGAPLPKIRQMQLYGARIFMVHGFGKDPAITTAVFDELENLCQTHGIPLPISAYRYCPSAMQGVQTMASEILETLEGRVDHIFSPAGGGGLTLAITRGVLSEKPDAGFAKVHCVQPEGNDTIASALRNQDRKASAVAASTTTVSGLQVPGVLDGDEVIANCRKTGGTGYVVTDERVFAWQKALAQKEGIFSEPAGAVALAGLEDAVARNEVSRDETVVCLVTGSGFKDMASVERNFGLPPVETVDVGRAIGLIQPFL</sequence>
<dbReference type="GO" id="GO:0004794">
    <property type="term" value="F:threonine deaminase activity"/>
    <property type="evidence" value="ECO:0007669"/>
    <property type="project" value="TreeGrafter"/>
</dbReference>
<reference evidence="5 6" key="1">
    <citation type="submission" date="2018-07" db="EMBL/GenBank/DDBJ databases">
        <title>Genome analysis of Larkinella rosea.</title>
        <authorList>
            <person name="Zhou Z."/>
            <person name="Wang G."/>
        </authorList>
    </citation>
    <scope>NUCLEOTIDE SEQUENCE [LARGE SCALE GENOMIC DNA]</scope>
    <source>
        <strain evidence="6">zzj9</strain>
    </source>
</reference>
<accession>A0A368JSK8</accession>
<evidence type="ECO:0000256" key="2">
    <source>
        <dbReference type="ARBA" id="ARBA00022898"/>
    </source>
</evidence>
<dbReference type="AlphaFoldDB" id="A0A368JSK8"/>
<keyword evidence="3" id="KW-0456">Lyase</keyword>
<keyword evidence="6" id="KW-1185">Reference proteome</keyword>
<evidence type="ECO:0000313" key="5">
    <source>
        <dbReference type="EMBL" id="RCR70650.1"/>
    </source>
</evidence>
<evidence type="ECO:0000256" key="1">
    <source>
        <dbReference type="ARBA" id="ARBA00001933"/>
    </source>
</evidence>
<dbReference type="EMBL" id="QOWE01000004">
    <property type="protein sequence ID" value="RCR70650.1"/>
    <property type="molecule type" value="Genomic_DNA"/>
</dbReference>
<evidence type="ECO:0000259" key="4">
    <source>
        <dbReference type="Pfam" id="PF00291"/>
    </source>
</evidence>
<dbReference type="InterPro" id="IPR050147">
    <property type="entry name" value="Ser/Thr_Dehydratase"/>
</dbReference>
<dbReference type="GO" id="GO:0006567">
    <property type="term" value="P:L-threonine catabolic process"/>
    <property type="evidence" value="ECO:0007669"/>
    <property type="project" value="TreeGrafter"/>
</dbReference>
<evidence type="ECO:0000313" key="6">
    <source>
        <dbReference type="Proteomes" id="UP000253383"/>
    </source>
</evidence>
<dbReference type="OrthoDB" id="9778118at2"/>
<dbReference type="GO" id="GO:0009097">
    <property type="term" value="P:isoleucine biosynthetic process"/>
    <property type="evidence" value="ECO:0007669"/>
    <property type="project" value="TreeGrafter"/>
</dbReference>
<organism evidence="5 6">
    <name type="scientific">Larkinella punicea</name>
    <dbReference type="NCBI Taxonomy" id="2315727"/>
    <lineage>
        <taxon>Bacteria</taxon>
        <taxon>Pseudomonadati</taxon>
        <taxon>Bacteroidota</taxon>
        <taxon>Cytophagia</taxon>
        <taxon>Cytophagales</taxon>
        <taxon>Spirosomataceae</taxon>
        <taxon>Larkinella</taxon>
    </lineage>
</organism>
<proteinExistence type="predicted"/>
<dbReference type="InterPro" id="IPR036052">
    <property type="entry name" value="TrpB-like_PALP_sf"/>
</dbReference>
<feature type="domain" description="Tryptophan synthase beta chain-like PALP" evidence="4">
    <location>
        <begin position="26"/>
        <end position="333"/>
    </location>
</feature>
<dbReference type="GO" id="GO:0006565">
    <property type="term" value="P:L-serine catabolic process"/>
    <property type="evidence" value="ECO:0007669"/>
    <property type="project" value="TreeGrafter"/>
</dbReference>
<dbReference type="Proteomes" id="UP000253383">
    <property type="component" value="Unassembled WGS sequence"/>
</dbReference>
<dbReference type="PANTHER" id="PTHR48078:SF6">
    <property type="entry name" value="L-THREONINE DEHYDRATASE CATABOLIC TDCB"/>
    <property type="match status" value="1"/>
</dbReference>
<comment type="caution">
    <text evidence="5">The sequence shown here is derived from an EMBL/GenBank/DDBJ whole genome shotgun (WGS) entry which is preliminary data.</text>
</comment>
<dbReference type="Gene3D" id="3.40.50.1100">
    <property type="match status" value="2"/>
</dbReference>
<evidence type="ECO:0000256" key="3">
    <source>
        <dbReference type="ARBA" id="ARBA00023239"/>
    </source>
</evidence>
<dbReference type="Pfam" id="PF00291">
    <property type="entry name" value="PALP"/>
    <property type="match status" value="1"/>
</dbReference>
<dbReference type="PANTHER" id="PTHR48078">
    <property type="entry name" value="THREONINE DEHYDRATASE, MITOCHONDRIAL-RELATED"/>
    <property type="match status" value="1"/>
</dbReference>
<dbReference type="SUPFAM" id="SSF53686">
    <property type="entry name" value="Tryptophan synthase beta subunit-like PLP-dependent enzymes"/>
    <property type="match status" value="1"/>
</dbReference>
<dbReference type="GO" id="GO:0003941">
    <property type="term" value="F:L-serine ammonia-lyase activity"/>
    <property type="evidence" value="ECO:0007669"/>
    <property type="project" value="TreeGrafter"/>
</dbReference>
<comment type="cofactor">
    <cofactor evidence="1">
        <name>pyridoxal 5'-phosphate</name>
        <dbReference type="ChEBI" id="CHEBI:597326"/>
    </cofactor>
</comment>
<name>A0A368JSK8_9BACT</name>